<dbReference type="Gramene" id="A02p48740.2_BraZ1">
    <property type="protein sequence ID" value="A02p48740.2_BraZ1.CDS.1"/>
    <property type="gene ID" value="A02g48740.2_BraZ1"/>
</dbReference>
<sequence>IVNTAGLCRLVLTKNNQVLGLQLRSKQKHIRIYRSVGRKAIF</sequence>
<organism evidence="1 2">
    <name type="scientific">Brassica campestris</name>
    <name type="common">Field mustard</name>
    <dbReference type="NCBI Taxonomy" id="3711"/>
    <lineage>
        <taxon>Eukaryota</taxon>
        <taxon>Viridiplantae</taxon>
        <taxon>Streptophyta</taxon>
        <taxon>Embryophyta</taxon>
        <taxon>Tracheophyta</taxon>
        <taxon>Spermatophyta</taxon>
        <taxon>Magnoliopsida</taxon>
        <taxon>eudicotyledons</taxon>
        <taxon>Gunneridae</taxon>
        <taxon>Pentapetalae</taxon>
        <taxon>rosids</taxon>
        <taxon>malvids</taxon>
        <taxon>Brassicales</taxon>
        <taxon>Brassicaceae</taxon>
        <taxon>Brassiceae</taxon>
        <taxon>Brassica</taxon>
    </lineage>
</organism>
<evidence type="ECO:0000313" key="2">
    <source>
        <dbReference type="Proteomes" id="UP000694005"/>
    </source>
</evidence>
<name>A0A8D9HBH2_BRACM</name>
<dbReference type="EMBL" id="LS974618">
    <property type="protein sequence ID" value="CAG7895922.1"/>
    <property type="molecule type" value="Genomic_DNA"/>
</dbReference>
<dbReference type="Proteomes" id="UP000694005">
    <property type="component" value="Chromosome A02"/>
</dbReference>
<dbReference type="AlphaFoldDB" id="A0A8D9HBH2"/>
<accession>A0A8D9HBH2</accession>
<proteinExistence type="predicted"/>
<reference evidence="1 2" key="1">
    <citation type="submission" date="2021-07" db="EMBL/GenBank/DDBJ databases">
        <authorList>
            <consortium name="Genoscope - CEA"/>
            <person name="William W."/>
        </authorList>
    </citation>
    <scope>NUCLEOTIDE SEQUENCE [LARGE SCALE GENOMIC DNA]</scope>
</reference>
<feature type="non-terminal residue" evidence="1">
    <location>
        <position position="42"/>
    </location>
</feature>
<protein>
    <submittedName>
        <fullName evidence="1">Uncharacterized protein</fullName>
    </submittedName>
</protein>
<evidence type="ECO:0000313" key="1">
    <source>
        <dbReference type="EMBL" id="CAG7895922.1"/>
    </source>
</evidence>
<feature type="non-terminal residue" evidence="1">
    <location>
        <position position="1"/>
    </location>
</feature>
<gene>
    <name evidence="1" type="ORF">BRAPAZ1V2_A02P48740.2</name>
</gene>